<reference evidence="1 2" key="1">
    <citation type="submission" date="2016-10" db="EMBL/GenBank/DDBJ databases">
        <authorList>
            <person name="de Groot N.N."/>
        </authorList>
    </citation>
    <scope>NUCLEOTIDE SEQUENCE [LARGE SCALE GENOMIC DNA]</scope>
    <source>
        <strain evidence="1 2">DSM 8423</strain>
    </source>
</reference>
<protein>
    <submittedName>
        <fullName evidence="1">Uncharacterized protein</fullName>
    </submittedName>
</protein>
<dbReference type="Gene3D" id="3.90.1010.10">
    <property type="match status" value="1"/>
</dbReference>
<evidence type="ECO:0000313" key="1">
    <source>
        <dbReference type="EMBL" id="SEM63427.1"/>
    </source>
</evidence>
<dbReference type="OrthoDB" id="9804157at2"/>
<accession>A0A1H8A1K3</accession>
<name>A0A1H8A1K3_9BACT</name>
<dbReference type="Proteomes" id="UP000198744">
    <property type="component" value="Unassembled WGS sequence"/>
</dbReference>
<dbReference type="AlphaFoldDB" id="A0A1H8A1K3"/>
<proteinExistence type="predicted"/>
<evidence type="ECO:0000313" key="2">
    <source>
        <dbReference type="Proteomes" id="UP000198744"/>
    </source>
</evidence>
<dbReference type="SUPFAM" id="SSF82649">
    <property type="entry name" value="SufE/NifU"/>
    <property type="match status" value="1"/>
</dbReference>
<sequence>MHEAIISYYRSLLKKGFDHAGFLKDASIFLRNFGEVSPVCGNTDDFMYLYLNVVDNVISEIRYQCICDPASNVAIEIFCSLVEEKTLGEAAMVKEEAFLQILGCEDEGMREKARFLLDLLREGILGYQAQRS</sequence>
<dbReference type="STRING" id="43775.SAMN04489760_12839"/>
<keyword evidence="2" id="KW-1185">Reference proteome</keyword>
<dbReference type="EMBL" id="FOBS01000028">
    <property type="protein sequence ID" value="SEM63427.1"/>
    <property type="molecule type" value="Genomic_DNA"/>
</dbReference>
<dbReference type="RefSeq" id="WP_093884425.1">
    <property type="nucleotide sequence ID" value="NZ_FOBS01000028.1"/>
</dbReference>
<gene>
    <name evidence="1" type="ORF">SAMN04489760_12839</name>
</gene>
<organism evidence="1 2">
    <name type="scientific">Syntrophus gentianae</name>
    <dbReference type="NCBI Taxonomy" id="43775"/>
    <lineage>
        <taxon>Bacteria</taxon>
        <taxon>Pseudomonadati</taxon>
        <taxon>Thermodesulfobacteriota</taxon>
        <taxon>Syntrophia</taxon>
        <taxon>Syntrophales</taxon>
        <taxon>Syntrophaceae</taxon>
        <taxon>Syntrophus</taxon>
    </lineage>
</organism>